<organism evidence="2 3">
    <name type="scientific">Deinococcus carri</name>
    <dbReference type="NCBI Taxonomy" id="1211323"/>
    <lineage>
        <taxon>Bacteria</taxon>
        <taxon>Thermotogati</taxon>
        <taxon>Deinococcota</taxon>
        <taxon>Deinococci</taxon>
        <taxon>Deinococcales</taxon>
        <taxon>Deinococcaceae</taxon>
        <taxon>Deinococcus</taxon>
    </lineage>
</organism>
<feature type="signal peptide" evidence="1">
    <location>
        <begin position="1"/>
        <end position="16"/>
    </location>
</feature>
<dbReference type="SMART" id="SM00320">
    <property type="entry name" value="WD40"/>
    <property type="match status" value="4"/>
</dbReference>
<evidence type="ECO:0008006" key="4">
    <source>
        <dbReference type="Google" id="ProtNLM"/>
    </source>
</evidence>
<dbReference type="Gene3D" id="2.130.10.10">
    <property type="entry name" value="YVTN repeat-like/Quinoprotein amine dehydrogenase"/>
    <property type="match status" value="2"/>
</dbReference>
<name>A0ABP9WC28_9DEIO</name>
<feature type="chain" id="PRO_5045590563" description="WD40 repeat domain-containing protein" evidence="1">
    <location>
        <begin position="17"/>
        <end position="380"/>
    </location>
</feature>
<dbReference type="InterPro" id="IPR015943">
    <property type="entry name" value="WD40/YVTN_repeat-like_dom_sf"/>
</dbReference>
<gene>
    <name evidence="2" type="ORF">Dcar01_03648</name>
</gene>
<dbReference type="Pfam" id="PF07676">
    <property type="entry name" value="PD40"/>
    <property type="match status" value="1"/>
</dbReference>
<dbReference type="SUPFAM" id="SSF69322">
    <property type="entry name" value="Tricorn protease domain 2"/>
    <property type="match status" value="1"/>
</dbReference>
<keyword evidence="3" id="KW-1185">Reference proteome</keyword>
<protein>
    <recommendedName>
        <fullName evidence="4">WD40 repeat domain-containing protein</fullName>
    </recommendedName>
</protein>
<keyword evidence="1" id="KW-0732">Signal</keyword>
<dbReference type="PANTHER" id="PTHR19879">
    <property type="entry name" value="TRANSCRIPTION INITIATION FACTOR TFIID"/>
    <property type="match status" value="1"/>
</dbReference>
<reference evidence="2 3" key="1">
    <citation type="submission" date="2024-02" db="EMBL/GenBank/DDBJ databases">
        <title>Deinococcus carri NBRC 110142.</title>
        <authorList>
            <person name="Ichikawa N."/>
            <person name="Katano-Makiyama Y."/>
            <person name="Hidaka K."/>
        </authorList>
    </citation>
    <scope>NUCLEOTIDE SEQUENCE [LARGE SCALE GENOMIC DNA]</scope>
    <source>
        <strain evidence="2 3">NBRC 110142</strain>
    </source>
</reference>
<dbReference type="InterPro" id="IPR011659">
    <property type="entry name" value="WD40"/>
</dbReference>
<dbReference type="EMBL" id="BAABRP010000026">
    <property type="protein sequence ID" value="GAA5514884.1"/>
    <property type="molecule type" value="Genomic_DNA"/>
</dbReference>
<evidence type="ECO:0000256" key="1">
    <source>
        <dbReference type="SAM" id="SignalP"/>
    </source>
</evidence>
<sequence length="380" mass="41250">MRRLLPLFLLAGIALAAPPMNRAAFLLKHPSAVTAVRADSSGVLAYDPDGGGIVALSIIGKDRSLKVPGKLRSPLVTPEGRVLAVQLDFDRCQVAVWDVTAGRKVTALNGALRQVLNCGQDTEFIFSIQFTPDGRFLLTADLTGLRRWDARTGKLLRTLPGKFLDLHVSPDGRSVATVGEGYKVELWAADLSRRLGALPQQPSDCLRGSGGPWPGDAVWSPDSTRLAFSCDREVRVWNVAAGGLQSLKREGKREYSDAPNFSPDGRFVAADEDQFGVAVWRTGDGQRVTQLRLDSSGAQVTDVKITPQNLLLAAFDDGRLARLDLNQPGKVLPPLPLFTRESRFLWPTLAVSREGDRFAVAAGDGRVKFVPLPLPADWPQ</sequence>
<comment type="caution">
    <text evidence="2">The sequence shown here is derived from an EMBL/GenBank/DDBJ whole genome shotgun (WGS) entry which is preliminary data.</text>
</comment>
<accession>A0ABP9WC28</accession>
<proteinExistence type="predicted"/>
<evidence type="ECO:0000313" key="2">
    <source>
        <dbReference type="EMBL" id="GAA5514884.1"/>
    </source>
</evidence>
<evidence type="ECO:0000313" key="3">
    <source>
        <dbReference type="Proteomes" id="UP001401887"/>
    </source>
</evidence>
<dbReference type="PANTHER" id="PTHR19879:SF9">
    <property type="entry name" value="TRANSCRIPTION INITIATION FACTOR TFIID SUBUNIT 5"/>
    <property type="match status" value="1"/>
</dbReference>
<dbReference type="RefSeq" id="WP_345468115.1">
    <property type="nucleotide sequence ID" value="NZ_BAABRP010000026.1"/>
</dbReference>
<dbReference type="Proteomes" id="UP001401887">
    <property type="component" value="Unassembled WGS sequence"/>
</dbReference>
<dbReference type="InterPro" id="IPR001680">
    <property type="entry name" value="WD40_rpt"/>
</dbReference>